<dbReference type="AlphaFoldDB" id="X1V6I9"/>
<name>X1V6I9_9ZZZZ</name>
<dbReference type="EMBL" id="BARW01017242">
    <property type="protein sequence ID" value="GAJ00400.1"/>
    <property type="molecule type" value="Genomic_DNA"/>
</dbReference>
<evidence type="ECO:0000256" key="3">
    <source>
        <dbReference type="ARBA" id="ARBA00022679"/>
    </source>
</evidence>
<organism evidence="5">
    <name type="scientific">marine sediment metagenome</name>
    <dbReference type="NCBI Taxonomy" id="412755"/>
    <lineage>
        <taxon>unclassified sequences</taxon>
        <taxon>metagenomes</taxon>
        <taxon>ecological metagenomes</taxon>
    </lineage>
</organism>
<dbReference type="InterPro" id="IPR050953">
    <property type="entry name" value="N4_N6_ade-DNA_methylase"/>
</dbReference>
<feature type="non-terminal residue" evidence="5">
    <location>
        <position position="281"/>
    </location>
</feature>
<dbReference type="EC" id="2.1.1.72" evidence="1"/>
<comment type="catalytic activity">
    <reaction evidence="4">
        <text>a 2'-deoxyadenosine in DNA + S-adenosyl-L-methionine = an N(6)-methyl-2'-deoxyadenosine in DNA + S-adenosyl-L-homocysteine + H(+)</text>
        <dbReference type="Rhea" id="RHEA:15197"/>
        <dbReference type="Rhea" id="RHEA-COMP:12418"/>
        <dbReference type="Rhea" id="RHEA-COMP:12419"/>
        <dbReference type="ChEBI" id="CHEBI:15378"/>
        <dbReference type="ChEBI" id="CHEBI:57856"/>
        <dbReference type="ChEBI" id="CHEBI:59789"/>
        <dbReference type="ChEBI" id="CHEBI:90615"/>
        <dbReference type="ChEBI" id="CHEBI:90616"/>
        <dbReference type="EC" id="2.1.1.72"/>
    </reaction>
</comment>
<evidence type="ECO:0000256" key="2">
    <source>
        <dbReference type="ARBA" id="ARBA00022603"/>
    </source>
</evidence>
<dbReference type="GO" id="GO:0009007">
    <property type="term" value="F:site-specific DNA-methyltransferase (adenine-specific) activity"/>
    <property type="evidence" value="ECO:0007669"/>
    <property type="project" value="UniProtKB-EC"/>
</dbReference>
<keyword evidence="2" id="KW-0489">Methyltransferase</keyword>
<reference evidence="5" key="1">
    <citation type="journal article" date="2014" name="Front. Microbiol.">
        <title>High frequency of phylogenetically diverse reductive dehalogenase-homologous genes in deep subseafloor sedimentary metagenomes.</title>
        <authorList>
            <person name="Kawai M."/>
            <person name="Futagami T."/>
            <person name="Toyoda A."/>
            <person name="Takaki Y."/>
            <person name="Nishi S."/>
            <person name="Hori S."/>
            <person name="Arai W."/>
            <person name="Tsubouchi T."/>
            <person name="Morono Y."/>
            <person name="Uchiyama I."/>
            <person name="Ito T."/>
            <person name="Fujiyama A."/>
            <person name="Inagaki F."/>
            <person name="Takami H."/>
        </authorList>
    </citation>
    <scope>NUCLEOTIDE SEQUENCE</scope>
    <source>
        <strain evidence="5">Expedition CK06-06</strain>
    </source>
</reference>
<accession>X1V6I9</accession>
<dbReference type="GO" id="GO:0032259">
    <property type="term" value="P:methylation"/>
    <property type="evidence" value="ECO:0007669"/>
    <property type="project" value="UniProtKB-KW"/>
</dbReference>
<evidence type="ECO:0000256" key="1">
    <source>
        <dbReference type="ARBA" id="ARBA00011900"/>
    </source>
</evidence>
<sequence length="281" mass="32481">ESAFSVEAVTKQFYQDYKGLFEKLTKELDHILEKDNKTKKEFENRSIDTANFAKKLLGQIVFLYFLQKKGWLGVPRDERWGQGDKRFLGTLFKRCMTEGGNFFNDYLEYLFYEALATTEGRATIDLSYYPKFDCKIPFLNGGLFEAIYDWENTYILLPDELFSNSEKTKTGDTGTGILDVFDRYNFTVKEDEPLEKEVAVDPEMLGKVFENLLPENLRKGKGTYYTPREIVHYMCRESLINYLDTAVNSSSVPPLVKGGKGGFLRIPRKDIENFIHKGELA</sequence>
<gene>
    <name evidence="5" type="ORF">S12H4_29835</name>
</gene>
<proteinExistence type="predicted"/>
<protein>
    <recommendedName>
        <fullName evidence="1">site-specific DNA-methyltransferase (adenine-specific)</fullName>
        <ecNumber evidence="1">2.1.1.72</ecNumber>
    </recommendedName>
</protein>
<dbReference type="SUPFAM" id="SSF53335">
    <property type="entry name" value="S-adenosyl-L-methionine-dependent methyltransferases"/>
    <property type="match status" value="1"/>
</dbReference>
<dbReference type="InterPro" id="IPR029063">
    <property type="entry name" value="SAM-dependent_MTases_sf"/>
</dbReference>
<dbReference type="Gene3D" id="3.40.50.150">
    <property type="entry name" value="Vaccinia Virus protein VP39"/>
    <property type="match status" value="1"/>
</dbReference>
<evidence type="ECO:0000256" key="4">
    <source>
        <dbReference type="ARBA" id="ARBA00047942"/>
    </source>
</evidence>
<dbReference type="PANTHER" id="PTHR33841:SF1">
    <property type="entry name" value="DNA METHYLTRANSFERASE A"/>
    <property type="match status" value="1"/>
</dbReference>
<keyword evidence="3" id="KW-0808">Transferase</keyword>
<dbReference type="PANTHER" id="PTHR33841">
    <property type="entry name" value="DNA METHYLTRANSFERASE YEEA-RELATED"/>
    <property type="match status" value="1"/>
</dbReference>
<comment type="caution">
    <text evidence="5">The sequence shown here is derived from an EMBL/GenBank/DDBJ whole genome shotgun (WGS) entry which is preliminary data.</text>
</comment>
<evidence type="ECO:0000313" key="5">
    <source>
        <dbReference type="EMBL" id="GAJ00400.1"/>
    </source>
</evidence>
<feature type="non-terminal residue" evidence="5">
    <location>
        <position position="1"/>
    </location>
</feature>